<sequence length="525" mass="57472">MTNSIDEIAGADFILAIGTNTTEAHPIIAHRIRRAVQQGAQLVVLDPRKTELAELAGQHLQLHPGTDIALLNSMVQVILEEELWNREFVQARCEGLEELREGVRAYTPEYAEEVTGIPAQTIRETARGYARAEKASLLYTMGLTQHVSGTDNVLAAANLVLLCGQIGQPSTGINPLRGQNNVQGACDMGALPNVFTGYQPVTDEECRRKFSRAWGVSLDGKPGLTATEMIEAASQGKIKAMYIAGENPVLSDADANHVEKALKNLDFLVVQDLFLTETAKLADVILPAASFAEKDGTFTNTERRVQRVRKAVEPVNGAKADWEILCSLSAALGYPMNYNSPREIFEEMASLTPSYGGITHDRLEQGGIQWPCTSREHSGTPYLHKETFSRGKGKFHPVQYLPPAELPDPQYPLLLNTGRRLQHYHTGTMTLRTGLVEVCGSEKLDIHAGDAEALDLCTGDKVRVISRRGEVQMSVNISATVPQGMVFASFHFPEAAINKLTNPAHCPVSKIPEFKICAVRIEKIV</sequence>
<dbReference type="SUPFAM" id="SSF50692">
    <property type="entry name" value="ADC-like"/>
    <property type="match status" value="1"/>
</dbReference>
<accession>F6DTP1</accession>
<reference evidence="8" key="1">
    <citation type="submission" date="2011-05" db="EMBL/GenBank/DDBJ databases">
        <title>Complete sequence of Desulfotomaculum ruminis DSM 2154.</title>
        <authorList>
            <person name="Lucas S."/>
            <person name="Copeland A."/>
            <person name="Lapidus A."/>
            <person name="Cheng J.-F."/>
            <person name="Goodwin L."/>
            <person name="Pitluck S."/>
            <person name="Lu M."/>
            <person name="Detter J.C."/>
            <person name="Han C."/>
            <person name="Tapia R."/>
            <person name="Land M."/>
            <person name="Hauser L."/>
            <person name="Kyrpides N."/>
            <person name="Ivanova N."/>
            <person name="Mikhailova N."/>
            <person name="Pagani I."/>
            <person name="Stams A.J.M."/>
            <person name="Plugge C.M."/>
            <person name="Muyzer G."/>
            <person name="Kuever J."/>
            <person name="Parshina S.N."/>
            <person name="Ivanova A.E."/>
            <person name="Nazina T.N."/>
            <person name="Brambilla E."/>
            <person name="Spring S."/>
            <person name="Klenk H.-P."/>
            <person name="Woyke T."/>
        </authorList>
    </citation>
    <scope>NUCLEOTIDE SEQUENCE [LARGE SCALE GENOMIC DNA]</scope>
    <source>
        <strain evidence="8">ATCC 23193 / DSM 2154 / NCIB 8452 / DL</strain>
    </source>
</reference>
<dbReference type="Gene3D" id="2.40.40.20">
    <property type="match status" value="1"/>
</dbReference>
<keyword evidence="4" id="KW-0411">Iron-sulfur</keyword>
<protein>
    <submittedName>
        <fullName evidence="7">Molybdopterin oxidoreductase</fullName>
    </submittedName>
</protein>
<dbReference type="GO" id="GO:0043546">
    <property type="term" value="F:molybdopterin cofactor binding"/>
    <property type="evidence" value="ECO:0007669"/>
    <property type="project" value="InterPro"/>
</dbReference>
<evidence type="ECO:0000256" key="2">
    <source>
        <dbReference type="ARBA" id="ARBA00023002"/>
    </source>
</evidence>
<keyword evidence="3" id="KW-0408">Iron</keyword>
<dbReference type="AlphaFoldDB" id="F6DTP1"/>
<dbReference type="eggNOG" id="COG3383">
    <property type="taxonomic scope" value="Bacteria"/>
</dbReference>
<proteinExistence type="predicted"/>
<gene>
    <name evidence="7" type="ordered locus">Desru_3002</name>
</gene>
<evidence type="ECO:0000313" key="7">
    <source>
        <dbReference type="EMBL" id="AEG61215.1"/>
    </source>
</evidence>
<dbReference type="PANTHER" id="PTHR43105:SF14">
    <property type="entry name" value="FORMATE DEHYDROGENASE H"/>
    <property type="match status" value="1"/>
</dbReference>
<dbReference type="GO" id="GO:0003954">
    <property type="term" value="F:NADH dehydrogenase activity"/>
    <property type="evidence" value="ECO:0007669"/>
    <property type="project" value="TreeGrafter"/>
</dbReference>
<dbReference type="InterPro" id="IPR006655">
    <property type="entry name" value="Mopterin_OxRdtase_prok_CS"/>
</dbReference>
<dbReference type="GO" id="GO:0046872">
    <property type="term" value="F:metal ion binding"/>
    <property type="evidence" value="ECO:0007669"/>
    <property type="project" value="UniProtKB-KW"/>
</dbReference>
<dbReference type="HOGENOM" id="CLU_000422_13_4_9"/>
<dbReference type="SUPFAM" id="SSF53706">
    <property type="entry name" value="Formate dehydrogenase/DMSO reductase, domains 1-3"/>
    <property type="match status" value="1"/>
</dbReference>
<dbReference type="GO" id="GO:0022904">
    <property type="term" value="P:respiratory electron transport chain"/>
    <property type="evidence" value="ECO:0007669"/>
    <property type="project" value="TreeGrafter"/>
</dbReference>
<name>F6DTP1_DESRL</name>
<evidence type="ECO:0000256" key="4">
    <source>
        <dbReference type="ARBA" id="ARBA00023014"/>
    </source>
</evidence>
<dbReference type="STRING" id="696281.Desru_3002"/>
<dbReference type="InterPro" id="IPR006656">
    <property type="entry name" value="Mopterin_OxRdtase"/>
</dbReference>
<dbReference type="Proteomes" id="UP000009234">
    <property type="component" value="Chromosome"/>
</dbReference>
<feature type="domain" description="Molybdopterin dinucleotide-binding" evidence="6">
    <location>
        <begin position="413"/>
        <end position="518"/>
    </location>
</feature>
<dbReference type="Pfam" id="PF00384">
    <property type="entry name" value="Molybdopterin"/>
    <property type="match status" value="1"/>
</dbReference>
<evidence type="ECO:0000259" key="6">
    <source>
        <dbReference type="Pfam" id="PF01568"/>
    </source>
</evidence>
<dbReference type="InterPro" id="IPR009010">
    <property type="entry name" value="Asp_de-COase-like_dom_sf"/>
</dbReference>
<evidence type="ECO:0000256" key="1">
    <source>
        <dbReference type="ARBA" id="ARBA00022723"/>
    </source>
</evidence>
<keyword evidence="1" id="KW-0479">Metal-binding</keyword>
<dbReference type="Gene3D" id="3.40.50.740">
    <property type="match status" value="1"/>
</dbReference>
<dbReference type="PANTHER" id="PTHR43105">
    <property type="entry name" value="RESPIRATORY NITRATE REDUCTASE"/>
    <property type="match status" value="1"/>
</dbReference>
<dbReference type="GO" id="GO:0051536">
    <property type="term" value="F:iron-sulfur cluster binding"/>
    <property type="evidence" value="ECO:0007669"/>
    <property type="project" value="UniProtKB-KW"/>
</dbReference>
<evidence type="ECO:0000256" key="3">
    <source>
        <dbReference type="ARBA" id="ARBA00023004"/>
    </source>
</evidence>
<dbReference type="InterPro" id="IPR006657">
    <property type="entry name" value="MoPterin_dinucl-bd_dom"/>
</dbReference>
<keyword evidence="2" id="KW-0560">Oxidoreductase</keyword>
<dbReference type="KEGG" id="dru:Desru_3002"/>
<evidence type="ECO:0000259" key="5">
    <source>
        <dbReference type="Pfam" id="PF00384"/>
    </source>
</evidence>
<evidence type="ECO:0000313" key="8">
    <source>
        <dbReference type="Proteomes" id="UP000009234"/>
    </source>
</evidence>
<dbReference type="EMBL" id="CP002780">
    <property type="protein sequence ID" value="AEG61215.1"/>
    <property type="molecule type" value="Genomic_DNA"/>
</dbReference>
<dbReference type="PROSITE" id="PS00490">
    <property type="entry name" value="MOLYBDOPTERIN_PROK_2"/>
    <property type="match status" value="1"/>
</dbReference>
<dbReference type="Pfam" id="PF01568">
    <property type="entry name" value="Molydop_binding"/>
    <property type="match status" value="1"/>
</dbReference>
<dbReference type="InterPro" id="IPR050123">
    <property type="entry name" value="Prok_molybdopt-oxidoreductase"/>
</dbReference>
<dbReference type="Gene3D" id="3.40.228.10">
    <property type="entry name" value="Dimethylsulfoxide Reductase, domain 2"/>
    <property type="match status" value="1"/>
</dbReference>
<feature type="domain" description="Molybdopterin oxidoreductase" evidence="5">
    <location>
        <begin position="1"/>
        <end position="330"/>
    </location>
</feature>
<keyword evidence="8" id="KW-1185">Reference proteome</keyword>
<dbReference type="GO" id="GO:0016020">
    <property type="term" value="C:membrane"/>
    <property type="evidence" value="ECO:0007669"/>
    <property type="project" value="TreeGrafter"/>
</dbReference>
<organism evidence="7 8">
    <name type="scientific">Desulforamulus ruminis (strain ATCC 23193 / DSM 2154 / NCIMB 8452 / DL)</name>
    <name type="common">Desulfotomaculum ruminis</name>
    <dbReference type="NCBI Taxonomy" id="696281"/>
    <lineage>
        <taxon>Bacteria</taxon>
        <taxon>Bacillati</taxon>
        <taxon>Bacillota</taxon>
        <taxon>Clostridia</taxon>
        <taxon>Eubacteriales</taxon>
        <taxon>Peptococcaceae</taxon>
        <taxon>Desulforamulus</taxon>
    </lineage>
</organism>
<reference evidence="7 8" key="2">
    <citation type="journal article" date="2012" name="Stand. Genomic Sci.">
        <title>Complete genome sequence of the sulfate-reducing firmicute Desulfotomaculum ruminis type strain (DL(T)).</title>
        <authorList>
            <person name="Spring S."/>
            <person name="Visser M."/>
            <person name="Lu M."/>
            <person name="Copeland A."/>
            <person name="Lapidus A."/>
            <person name="Lucas S."/>
            <person name="Cheng J.F."/>
            <person name="Han C."/>
            <person name="Tapia R."/>
            <person name="Goodwin L.A."/>
            <person name="Pitluck S."/>
            <person name="Ivanova N."/>
            <person name="Land M."/>
            <person name="Hauser L."/>
            <person name="Larimer F."/>
            <person name="Rohde M."/>
            <person name="Goker M."/>
            <person name="Detter J.C."/>
            <person name="Kyrpides N.C."/>
            <person name="Woyke T."/>
            <person name="Schaap P.J."/>
            <person name="Plugge C.M."/>
            <person name="Muyzer G."/>
            <person name="Kuever J."/>
            <person name="Pereira I.A."/>
            <person name="Parshina S.N."/>
            <person name="Bernier-Latmani R."/>
            <person name="Stams A.J."/>
            <person name="Klenk H.P."/>
        </authorList>
    </citation>
    <scope>NUCLEOTIDE SEQUENCE [LARGE SCALE GENOMIC DNA]</scope>
    <source>
        <strain evidence="8">ATCC 23193 / DSM 2154 / NCIB 8452 / DL</strain>
    </source>
</reference>